<evidence type="ECO:0000256" key="4">
    <source>
        <dbReference type="ARBA" id="ARBA00007920"/>
    </source>
</evidence>
<gene>
    <name evidence="10" type="ORF">M440DRAFT_1359106</name>
</gene>
<dbReference type="InterPro" id="IPR052374">
    <property type="entry name" value="SERAC1"/>
</dbReference>
<feature type="compositionally biased region" description="Polar residues" evidence="8">
    <location>
        <begin position="9"/>
        <end position="37"/>
    </location>
</feature>
<dbReference type="InterPro" id="IPR007751">
    <property type="entry name" value="DUF676_lipase-like"/>
</dbReference>
<comment type="subcellular location">
    <subcellularLocation>
        <location evidence="2">Endoplasmic reticulum</location>
    </subcellularLocation>
    <subcellularLocation>
        <location evidence="3">Membrane</location>
    </subcellularLocation>
    <subcellularLocation>
        <location evidence="1">Mitochondrion</location>
    </subcellularLocation>
</comment>
<feature type="domain" description="DUF676" evidence="9">
    <location>
        <begin position="82"/>
        <end position="210"/>
    </location>
</feature>
<proteinExistence type="inferred from homology"/>
<dbReference type="PANTHER" id="PTHR48182:SF2">
    <property type="entry name" value="PROTEIN SERAC1"/>
    <property type="match status" value="1"/>
</dbReference>
<comment type="similarity">
    <text evidence="4">Belongs to the putative lipase ROG1 family.</text>
</comment>
<reference evidence="10 11" key="1">
    <citation type="submission" date="2016-07" db="EMBL/GenBank/DDBJ databases">
        <title>Multiple horizontal gene transfer events from other fungi enriched the ability of initially mycotrophic Trichoderma (Ascomycota) to feed on dead plant biomass.</title>
        <authorList>
            <consortium name="DOE Joint Genome Institute"/>
            <person name="Aerts A."/>
            <person name="Atanasova L."/>
            <person name="Chenthamara K."/>
            <person name="Zhang J."/>
            <person name="Grujic M."/>
            <person name="Henrissat B."/>
            <person name="Kuo A."/>
            <person name="Salamov A."/>
            <person name="Lipzen A."/>
            <person name="Labutti K."/>
            <person name="Barry K."/>
            <person name="Miao Y."/>
            <person name="Rahimi M.J."/>
            <person name="Shen Q."/>
            <person name="Grigoriev I.V."/>
            <person name="Kubicek C.P."/>
            <person name="Druzhinina I.S."/>
        </authorList>
    </citation>
    <scope>NUCLEOTIDE SEQUENCE [LARGE SCALE GENOMIC DNA]</scope>
    <source>
        <strain evidence="10 11">ATCC 18648</strain>
    </source>
</reference>
<evidence type="ECO:0000313" key="10">
    <source>
        <dbReference type="EMBL" id="PTB74714.1"/>
    </source>
</evidence>
<evidence type="ECO:0000256" key="1">
    <source>
        <dbReference type="ARBA" id="ARBA00004173"/>
    </source>
</evidence>
<keyword evidence="6" id="KW-0496">Mitochondrion</keyword>
<evidence type="ECO:0000259" key="9">
    <source>
        <dbReference type="Pfam" id="PF05057"/>
    </source>
</evidence>
<evidence type="ECO:0000256" key="2">
    <source>
        <dbReference type="ARBA" id="ARBA00004240"/>
    </source>
</evidence>
<dbReference type="GO" id="GO:0005739">
    <property type="term" value="C:mitochondrion"/>
    <property type="evidence" value="ECO:0007669"/>
    <property type="project" value="UniProtKB-SubCell"/>
</dbReference>
<keyword evidence="5" id="KW-0256">Endoplasmic reticulum</keyword>
<evidence type="ECO:0000256" key="6">
    <source>
        <dbReference type="ARBA" id="ARBA00023128"/>
    </source>
</evidence>
<dbReference type="Pfam" id="PF05057">
    <property type="entry name" value="DUF676"/>
    <property type="match status" value="1"/>
</dbReference>
<organism evidence="10 11">
    <name type="scientific">Trichoderma longibrachiatum ATCC 18648</name>
    <dbReference type="NCBI Taxonomy" id="983965"/>
    <lineage>
        <taxon>Eukaryota</taxon>
        <taxon>Fungi</taxon>
        <taxon>Dikarya</taxon>
        <taxon>Ascomycota</taxon>
        <taxon>Pezizomycotina</taxon>
        <taxon>Sordariomycetes</taxon>
        <taxon>Hypocreomycetidae</taxon>
        <taxon>Hypocreales</taxon>
        <taxon>Hypocreaceae</taxon>
        <taxon>Trichoderma</taxon>
    </lineage>
</organism>
<evidence type="ECO:0000256" key="8">
    <source>
        <dbReference type="SAM" id="MobiDB-lite"/>
    </source>
</evidence>
<evidence type="ECO:0000256" key="3">
    <source>
        <dbReference type="ARBA" id="ARBA00004370"/>
    </source>
</evidence>
<evidence type="ECO:0000313" key="11">
    <source>
        <dbReference type="Proteomes" id="UP000240760"/>
    </source>
</evidence>
<dbReference type="PANTHER" id="PTHR48182">
    <property type="entry name" value="PROTEIN SERAC1"/>
    <property type="match status" value="1"/>
</dbReference>
<dbReference type="GO" id="GO:0016020">
    <property type="term" value="C:membrane"/>
    <property type="evidence" value="ECO:0007669"/>
    <property type="project" value="UniProtKB-SubCell"/>
</dbReference>
<dbReference type="SUPFAM" id="SSF53474">
    <property type="entry name" value="alpha/beta-Hydrolases"/>
    <property type="match status" value="1"/>
</dbReference>
<evidence type="ECO:0000256" key="7">
    <source>
        <dbReference type="ARBA" id="ARBA00023136"/>
    </source>
</evidence>
<dbReference type="Gene3D" id="3.40.50.1820">
    <property type="entry name" value="alpha/beta hydrolase"/>
    <property type="match status" value="1"/>
</dbReference>
<dbReference type="OrthoDB" id="7464126at2759"/>
<keyword evidence="7" id="KW-0472">Membrane</keyword>
<dbReference type="InterPro" id="IPR029058">
    <property type="entry name" value="AB_hydrolase_fold"/>
</dbReference>
<dbReference type="Proteomes" id="UP000240760">
    <property type="component" value="Unassembled WGS sequence"/>
</dbReference>
<dbReference type="EMBL" id="KZ679135">
    <property type="protein sequence ID" value="PTB74714.1"/>
    <property type="molecule type" value="Genomic_DNA"/>
</dbReference>
<protein>
    <recommendedName>
        <fullName evidence="9">DUF676 domain-containing protein</fullName>
    </recommendedName>
</protein>
<name>A0A2T4BZQ6_TRILO</name>
<evidence type="ECO:0000256" key="5">
    <source>
        <dbReference type="ARBA" id="ARBA00022824"/>
    </source>
</evidence>
<sequence length="380" mass="42798">MRRVLKQSLLGSRSNGNIKSTDPNSESLSTMQNTNKSTQEDHSSQESLPQVPAPSAKVVQVHIHGLIQLVGQPSNRGDAIDIVAIHGLNGHYQDTWTDEKTGCNWLSDPSCLPKDVPHARILSYSYNSMTYFSRSNTDVRDFASTLLAALRAKRRTNAERRRPLVFICHGLGGLVFKQLVVRGHEQDGYYGTIIESIRGVMFMATPHRGLDLSFWDSLGPRIVRAATLGIKTNTKLIKDLKPNSEMLERISDSFAHRSASLKIRSFYETERMPRHRRCVVDKASARLGWSNELDIASPSDHLNICRFRSRDDPRYETVISELLDIIDVAEDNVDAAREPWPATRGHLTLTPGERSCTRQLNSECMSHRDQIDDPVLQTIK</sequence>
<keyword evidence="11" id="KW-1185">Reference proteome</keyword>
<accession>A0A2T4BZQ6</accession>
<feature type="region of interest" description="Disordered" evidence="8">
    <location>
        <begin position="1"/>
        <end position="55"/>
    </location>
</feature>
<dbReference type="GO" id="GO:0005783">
    <property type="term" value="C:endoplasmic reticulum"/>
    <property type="evidence" value="ECO:0007669"/>
    <property type="project" value="UniProtKB-SubCell"/>
</dbReference>
<dbReference type="AlphaFoldDB" id="A0A2T4BZQ6"/>